<protein>
    <submittedName>
        <fullName evidence="1">Uncharacterized protein</fullName>
    </submittedName>
</protein>
<comment type="caution">
    <text evidence="1">The sequence shown here is derived from an EMBL/GenBank/DDBJ whole genome shotgun (WGS) entry which is preliminary data.</text>
</comment>
<dbReference type="Gene3D" id="3.80.10.10">
    <property type="entry name" value="Ribonuclease Inhibitor"/>
    <property type="match status" value="1"/>
</dbReference>
<evidence type="ECO:0000313" key="2">
    <source>
        <dbReference type="Proteomes" id="UP001218218"/>
    </source>
</evidence>
<reference evidence="1" key="1">
    <citation type="submission" date="2023-03" db="EMBL/GenBank/DDBJ databases">
        <title>Massive genome expansion in bonnet fungi (Mycena s.s.) driven by repeated elements and novel gene families across ecological guilds.</title>
        <authorList>
            <consortium name="Lawrence Berkeley National Laboratory"/>
            <person name="Harder C.B."/>
            <person name="Miyauchi S."/>
            <person name="Viragh M."/>
            <person name="Kuo A."/>
            <person name="Thoen E."/>
            <person name="Andreopoulos B."/>
            <person name="Lu D."/>
            <person name="Skrede I."/>
            <person name="Drula E."/>
            <person name="Henrissat B."/>
            <person name="Morin E."/>
            <person name="Kohler A."/>
            <person name="Barry K."/>
            <person name="LaButti K."/>
            <person name="Morin E."/>
            <person name="Salamov A."/>
            <person name="Lipzen A."/>
            <person name="Mereny Z."/>
            <person name="Hegedus B."/>
            <person name="Baldrian P."/>
            <person name="Stursova M."/>
            <person name="Weitz H."/>
            <person name="Taylor A."/>
            <person name="Grigoriev I.V."/>
            <person name="Nagy L.G."/>
            <person name="Martin F."/>
            <person name="Kauserud H."/>
        </authorList>
    </citation>
    <scope>NUCLEOTIDE SEQUENCE</scope>
    <source>
        <strain evidence="1">CBHHK002</strain>
    </source>
</reference>
<organism evidence="1 2">
    <name type="scientific">Mycena albidolilacea</name>
    <dbReference type="NCBI Taxonomy" id="1033008"/>
    <lineage>
        <taxon>Eukaryota</taxon>
        <taxon>Fungi</taxon>
        <taxon>Dikarya</taxon>
        <taxon>Basidiomycota</taxon>
        <taxon>Agaricomycotina</taxon>
        <taxon>Agaricomycetes</taxon>
        <taxon>Agaricomycetidae</taxon>
        <taxon>Agaricales</taxon>
        <taxon>Marasmiineae</taxon>
        <taxon>Mycenaceae</taxon>
        <taxon>Mycena</taxon>
    </lineage>
</organism>
<dbReference type="EMBL" id="JARIHO010000009">
    <property type="protein sequence ID" value="KAJ7355159.1"/>
    <property type="molecule type" value="Genomic_DNA"/>
</dbReference>
<gene>
    <name evidence="1" type="ORF">DFH08DRAFT_1051895</name>
</gene>
<accession>A0AAD7ACE3</accession>
<dbReference type="InterPro" id="IPR032675">
    <property type="entry name" value="LRR_dom_sf"/>
</dbReference>
<dbReference type="SUPFAM" id="SSF52047">
    <property type="entry name" value="RNI-like"/>
    <property type="match status" value="1"/>
</dbReference>
<evidence type="ECO:0000313" key="1">
    <source>
        <dbReference type="EMBL" id="KAJ7355159.1"/>
    </source>
</evidence>
<keyword evidence="2" id="KW-1185">Reference proteome</keyword>
<name>A0AAD7ACE3_9AGAR</name>
<dbReference type="AlphaFoldDB" id="A0AAD7ACE3"/>
<proteinExistence type="predicted"/>
<dbReference type="Proteomes" id="UP001218218">
    <property type="component" value="Unassembled WGS sequence"/>
</dbReference>
<sequence>MYMTANISAIGECDSRLELATEIWLAILALVPAASPPTSPSPTTSSAHSHSPSFIFSQLEFHPYAIGPGLCPSDPILVPEKVHVARAVYRLAVFSLLPHIAPHVRRCAVSPWQTLMGPTASWNWVMTTGLESQFGILPFLIDAFDKFTSLNRLVLQQVYISPGKLPALTTLRALEHLEVDKCQLHWDDGPLNLVLISPESRLVLRSLKIVGNIHRLELHGNTALLDQYVRVSRSSRSKDGPLPFLVASIAIPSLIELSLSYCSHDELITGFSAVRTPQSLEAITSLNLKLNAEALLDIVSPSKRSLTRAQSNFDFNFKTLPSRTNFVDLTSVHIQPHLYFLHTRQRPSLWFRFRINFQPRRSTFHPG</sequence>